<evidence type="ECO:0000313" key="2">
    <source>
        <dbReference type="Proteomes" id="UP000011519"/>
    </source>
</evidence>
<sequence>MYRPQDGRGMSPSRRRFLLGATGLTGATAGCLSYVRRVSPGLSIGSSYPDEIALEIEIAPDYGEDPVFTDRIVIDGEESRIERDEVVTGWYGDEFFVSVKPEPAPELLDDVFHTYWELTCVGNDRIEDHLRILVTEWKEIRLRPNRCS</sequence>
<reference evidence="1 2" key="1">
    <citation type="journal article" date="2014" name="PLoS Genet.">
        <title>Phylogenetically driven sequencing of extremely halophilic archaea reveals strategies for static and dynamic osmo-response.</title>
        <authorList>
            <person name="Becker E.A."/>
            <person name="Seitzer P.M."/>
            <person name="Tritt A."/>
            <person name="Larsen D."/>
            <person name="Krusor M."/>
            <person name="Yao A.I."/>
            <person name="Wu D."/>
            <person name="Madern D."/>
            <person name="Eisen J.A."/>
            <person name="Darling A.E."/>
            <person name="Facciotti M.T."/>
        </authorList>
    </citation>
    <scope>NUCLEOTIDE SEQUENCE [LARGE SCALE GENOMIC DNA]</scope>
    <source>
        <strain evidence="1 2">JCM 10989</strain>
    </source>
</reference>
<protein>
    <submittedName>
        <fullName evidence="1">Dihydrolipoamide acetyltransferase</fullName>
    </submittedName>
</protein>
<dbReference type="PATRIC" id="fig|1227493.4.peg.524"/>
<proteinExistence type="predicted"/>
<gene>
    <name evidence="1" type="ORF">C483_02795</name>
</gene>
<keyword evidence="2" id="KW-1185">Reference proteome</keyword>
<dbReference type="AlphaFoldDB" id="M0A7W3"/>
<dbReference type="GO" id="GO:0016740">
    <property type="term" value="F:transferase activity"/>
    <property type="evidence" value="ECO:0007669"/>
    <property type="project" value="UniProtKB-KW"/>
</dbReference>
<comment type="caution">
    <text evidence="1">The sequence shown here is derived from an EMBL/GenBank/DDBJ whole genome shotgun (WGS) entry which is preliminary data.</text>
</comment>
<organism evidence="1 2">
    <name type="scientific">Natrialba hulunbeirensis JCM 10989</name>
    <dbReference type="NCBI Taxonomy" id="1227493"/>
    <lineage>
        <taxon>Archaea</taxon>
        <taxon>Methanobacteriati</taxon>
        <taxon>Methanobacteriota</taxon>
        <taxon>Stenosarchaea group</taxon>
        <taxon>Halobacteria</taxon>
        <taxon>Halobacteriales</taxon>
        <taxon>Natrialbaceae</taxon>
        <taxon>Natrialba</taxon>
    </lineage>
</organism>
<accession>M0A7W3</accession>
<name>M0A7W3_9EURY</name>
<dbReference type="PROSITE" id="PS51257">
    <property type="entry name" value="PROKAR_LIPOPROTEIN"/>
    <property type="match status" value="1"/>
</dbReference>
<dbReference type="Proteomes" id="UP000011519">
    <property type="component" value="Unassembled WGS sequence"/>
</dbReference>
<keyword evidence="1" id="KW-0808">Transferase</keyword>
<dbReference type="EMBL" id="AOIM01000010">
    <property type="protein sequence ID" value="ELY94624.1"/>
    <property type="molecule type" value="Genomic_DNA"/>
</dbReference>
<evidence type="ECO:0000313" key="1">
    <source>
        <dbReference type="EMBL" id="ELY94624.1"/>
    </source>
</evidence>